<dbReference type="HOGENOM" id="CLU_059548_0_1_6"/>
<evidence type="ECO:0000259" key="1">
    <source>
        <dbReference type="Pfam" id="PF04754"/>
    </source>
</evidence>
<keyword evidence="3" id="KW-1185">Reference proteome</keyword>
<dbReference type="Proteomes" id="UP000005744">
    <property type="component" value="Unassembled WGS sequence"/>
</dbReference>
<evidence type="ECO:0000313" key="2">
    <source>
        <dbReference type="EMBL" id="EIJ43387.1"/>
    </source>
</evidence>
<sequence length="338" mass="38891">MVKDLLEGFVAEEWVKELDFKTLEKVSGQFTSHDLRSRDNDVIWRINWRDKWLYIYILLEFQSSIDKYMSVRFMVYIGLLYQDLLDAKLIDGKLPPVLPIVLYNGQARWNMPLNVSELIEPSTLQKYQPQLHYLLIDEGIYNPTELSNLHNLVAALFRLEKAQTEQEVSEVINLLVTWLQEPAQLEIRKAFATWLGRVYLPHHLPEAIVPELIELQEINVMLAERVANWYESGIQKGLQQGLQQGVQQGLQKGLQQGVQQGLQKGLQQGKLEGLIEGEVKGIKTALLAILTMRFGEVSPETKQAIDAIQKLEHLEQLMHQAIIVDSLITFQQLLFSTH</sequence>
<dbReference type="eggNOG" id="COG5464">
    <property type="taxonomic scope" value="Bacteria"/>
</dbReference>
<dbReference type="GO" id="GO:0006310">
    <property type="term" value="P:DNA recombination"/>
    <property type="evidence" value="ECO:0007669"/>
    <property type="project" value="TreeGrafter"/>
</dbReference>
<dbReference type="AlphaFoldDB" id="I3CIE4"/>
<evidence type="ECO:0000313" key="3">
    <source>
        <dbReference type="Proteomes" id="UP000005744"/>
    </source>
</evidence>
<name>I3CIE4_9GAMM</name>
<protein>
    <recommendedName>
        <fullName evidence="1">Transposase (putative) YhgA-like domain-containing protein</fullName>
    </recommendedName>
</protein>
<dbReference type="PANTHER" id="PTHR34611:SF2">
    <property type="entry name" value="INACTIVE RECOMBINATION-PROMOTING NUCLEASE-LIKE PROTEIN RPNE-RELATED"/>
    <property type="match status" value="1"/>
</dbReference>
<dbReference type="EMBL" id="JH600070">
    <property type="protein sequence ID" value="EIJ43387.1"/>
    <property type="molecule type" value="Genomic_DNA"/>
</dbReference>
<feature type="domain" description="Transposase (putative) YhgA-like" evidence="1">
    <location>
        <begin position="3"/>
        <end position="184"/>
    </location>
</feature>
<dbReference type="GO" id="GO:1990238">
    <property type="term" value="F:double-stranded DNA endonuclease activity"/>
    <property type="evidence" value="ECO:0007669"/>
    <property type="project" value="TreeGrafter"/>
</dbReference>
<dbReference type="STRING" id="395493.BegalDRAFT_2544"/>
<dbReference type="Pfam" id="PF04754">
    <property type="entry name" value="Transposase_31"/>
    <property type="match status" value="1"/>
</dbReference>
<reference evidence="2 3" key="1">
    <citation type="submission" date="2011-11" db="EMBL/GenBank/DDBJ databases">
        <title>Improved High-Quality Draft sequence of Beggiatoa alba B18lD.</title>
        <authorList>
            <consortium name="US DOE Joint Genome Institute"/>
            <person name="Lucas S."/>
            <person name="Han J."/>
            <person name="Lapidus A."/>
            <person name="Cheng J.-F."/>
            <person name="Goodwin L."/>
            <person name="Pitluck S."/>
            <person name="Peters L."/>
            <person name="Mikhailova N."/>
            <person name="Held B."/>
            <person name="Detter J.C."/>
            <person name="Han C."/>
            <person name="Tapia R."/>
            <person name="Land M."/>
            <person name="Hauser L."/>
            <person name="Kyrpides N."/>
            <person name="Ivanova N."/>
            <person name="Pagani I."/>
            <person name="Samuel K."/>
            <person name="Teske A."/>
            <person name="Mueller J."/>
            <person name="Woyke T."/>
        </authorList>
    </citation>
    <scope>NUCLEOTIDE SEQUENCE [LARGE SCALE GENOMIC DNA]</scope>
    <source>
        <strain evidence="2 3">B18LD</strain>
    </source>
</reference>
<dbReference type="PANTHER" id="PTHR34611">
    <property type="match status" value="1"/>
</dbReference>
<dbReference type="InterPro" id="IPR051699">
    <property type="entry name" value="Rpn/YhgA-like_nuclease"/>
</dbReference>
<gene>
    <name evidence="2" type="ORF">BegalDRAFT_2544</name>
</gene>
<accession>I3CIE4</accession>
<dbReference type="InterPro" id="IPR006842">
    <property type="entry name" value="Transposase_31"/>
</dbReference>
<proteinExistence type="predicted"/>
<organism evidence="2 3">
    <name type="scientific">Beggiatoa alba B18LD</name>
    <dbReference type="NCBI Taxonomy" id="395493"/>
    <lineage>
        <taxon>Bacteria</taxon>
        <taxon>Pseudomonadati</taxon>
        <taxon>Pseudomonadota</taxon>
        <taxon>Gammaproteobacteria</taxon>
        <taxon>Thiotrichales</taxon>
        <taxon>Thiotrichaceae</taxon>
        <taxon>Beggiatoa</taxon>
    </lineage>
</organism>